<dbReference type="InterPro" id="IPR039426">
    <property type="entry name" value="TonB-dep_rcpt-like"/>
</dbReference>
<keyword evidence="8" id="KW-1185">Reference proteome</keyword>
<dbReference type="InterPro" id="IPR012910">
    <property type="entry name" value="Plug_dom"/>
</dbReference>
<feature type="region of interest" description="Disordered" evidence="4">
    <location>
        <begin position="1"/>
        <end position="21"/>
    </location>
</feature>
<keyword evidence="7" id="KW-0675">Receptor</keyword>
<dbReference type="Pfam" id="PF00593">
    <property type="entry name" value="TonB_dep_Rec_b-barrel"/>
    <property type="match status" value="1"/>
</dbReference>
<dbReference type="EMBL" id="CP064782">
    <property type="protein sequence ID" value="QWT49300.1"/>
    <property type="molecule type" value="Genomic_DNA"/>
</dbReference>
<dbReference type="PROSITE" id="PS52016">
    <property type="entry name" value="TONB_DEPENDENT_REC_3"/>
    <property type="match status" value="1"/>
</dbReference>
<feature type="compositionally biased region" description="Basic residues" evidence="4">
    <location>
        <begin position="9"/>
        <end position="18"/>
    </location>
</feature>
<evidence type="ECO:0000259" key="5">
    <source>
        <dbReference type="Pfam" id="PF00593"/>
    </source>
</evidence>
<keyword evidence="2" id="KW-0998">Cell outer membrane</keyword>
<dbReference type="InterPro" id="IPR000531">
    <property type="entry name" value="Beta-barrel_TonB"/>
</dbReference>
<dbReference type="GO" id="GO:0015344">
    <property type="term" value="F:siderophore uptake transmembrane transporter activity"/>
    <property type="evidence" value="ECO:0007669"/>
    <property type="project" value="TreeGrafter"/>
</dbReference>
<dbReference type="RefSeq" id="WP_216127570.1">
    <property type="nucleotide sequence ID" value="NZ_CP064782.1"/>
</dbReference>
<feature type="domain" description="TonB-dependent receptor plug" evidence="6">
    <location>
        <begin position="149"/>
        <end position="245"/>
    </location>
</feature>
<protein>
    <submittedName>
        <fullName evidence="7">TonB-dependent receptor</fullName>
    </submittedName>
</protein>
<keyword evidence="2" id="KW-0813">Transport</keyword>
<dbReference type="KEGG" id="aiq:Azoinq_01405"/>
<evidence type="ECO:0000256" key="4">
    <source>
        <dbReference type="SAM" id="MobiDB-lite"/>
    </source>
</evidence>
<name>A0A975SMZ3_9RHOO</name>
<keyword evidence="1" id="KW-0732">Signal</keyword>
<keyword evidence="2" id="KW-0812">Transmembrane</keyword>
<evidence type="ECO:0000256" key="3">
    <source>
        <dbReference type="RuleBase" id="RU003357"/>
    </source>
</evidence>
<evidence type="ECO:0000313" key="7">
    <source>
        <dbReference type="EMBL" id="QWT49300.1"/>
    </source>
</evidence>
<accession>A0A975SMZ3</accession>
<evidence type="ECO:0000256" key="2">
    <source>
        <dbReference type="PROSITE-ProRule" id="PRU01360"/>
    </source>
</evidence>
<organism evidence="7 8">
    <name type="scientific">Azospira inquinata</name>
    <dbReference type="NCBI Taxonomy" id="2785627"/>
    <lineage>
        <taxon>Bacteria</taxon>
        <taxon>Pseudomonadati</taxon>
        <taxon>Pseudomonadota</taxon>
        <taxon>Betaproteobacteria</taxon>
        <taxon>Rhodocyclales</taxon>
        <taxon>Rhodocyclaceae</taxon>
        <taxon>Azospira</taxon>
    </lineage>
</organism>
<evidence type="ECO:0000256" key="1">
    <source>
        <dbReference type="ARBA" id="ARBA00022729"/>
    </source>
</evidence>
<feature type="domain" description="TonB-dependent receptor-like beta-barrel" evidence="5">
    <location>
        <begin position="345"/>
        <end position="747"/>
    </location>
</feature>
<gene>
    <name evidence="7" type="ORF">Azoinq_01405</name>
</gene>
<comment type="subcellular location">
    <subcellularLocation>
        <location evidence="2">Cell outer membrane</location>
        <topology evidence="2">Multi-pass membrane protein</topology>
    </subcellularLocation>
</comment>
<sequence>MDFHAPHQPTRRPTRRHPPLPGALAPLTLAVAALFYTLPAAAEDLQGQVKDALGRPLADAALALQDGAGKTLAKTRSDAQGRYHFTVPAGAYLVQGDKTGFQSGSTFVQVAAGKTGTAEDLTLAASQALEVTVSAQRLNRARNALSPRTGSSVYRFSADDVEALPEGSNTAFNQVLLQAPGVANDAYGQLHIRGDHGNTQYRINGVILPEGISGFGQSLDTRFAQRIDLVTGALPAQYGYRTAGVVEIDTKNRFESGGRVDYTFGSRGTGNTSLEYGNTVGNFSYYVSGSFLDNQVGIENPTSSTTPLHDRTQQSKGFGYFSYLVNPETRISAMVGTYDGSFQIPNNPGQSADPNFMAAAGVTSVDSAKLRATQHESNRYGILTLQSTLGADVDYQISLFNRYTETRYNPDPVGDLVFNGVSAKVLRSSNSSGIQGDASYRANDRHTLRFGLFASTEDVRSNNTSTVFPVDSSGNVSGGPFTIVDNNPRNNNRLLGLYVQDEWKATDRLTVNYGLRADQVDAYIKAGQLSPRLGMIYQLTPATTFHAAYARYFTPPPTELVSSGSLSRFAGTTNAGANDLNSSVQAERSHYLDAGISHRWSPALTLGVDAYYKEVTNLLDEGQFGQALIFTPFNYAKGKIYGLELSANYKQDNLGAYANLSRSVSLAKEITSGQFNFDQDELNYIANHWVHTDHDQAFTGSAGVSYRWGPTTYSADAFFGSGLRRGFANTDHLPAYTQVNVGASRQWLTPGIGKVETRVAVVNLFDKVYELRDGSGIGVGAPQFGPRRGIYVTVGKLF</sequence>
<dbReference type="Pfam" id="PF13620">
    <property type="entry name" value="CarboxypepD_reg"/>
    <property type="match status" value="1"/>
</dbReference>
<dbReference type="AlphaFoldDB" id="A0A975SMZ3"/>
<dbReference type="Proteomes" id="UP000683428">
    <property type="component" value="Chromosome"/>
</dbReference>
<evidence type="ECO:0000313" key="8">
    <source>
        <dbReference type="Proteomes" id="UP000683428"/>
    </source>
</evidence>
<evidence type="ECO:0000259" key="6">
    <source>
        <dbReference type="Pfam" id="PF07715"/>
    </source>
</evidence>
<dbReference type="GO" id="GO:0009279">
    <property type="term" value="C:cell outer membrane"/>
    <property type="evidence" value="ECO:0007669"/>
    <property type="project" value="UniProtKB-SubCell"/>
</dbReference>
<dbReference type="PANTHER" id="PTHR30069">
    <property type="entry name" value="TONB-DEPENDENT OUTER MEMBRANE RECEPTOR"/>
    <property type="match status" value="1"/>
</dbReference>
<dbReference type="PANTHER" id="PTHR30069:SF29">
    <property type="entry name" value="HEMOGLOBIN AND HEMOGLOBIN-HAPTOGLOBIN-BINDING PROTEIN 1-RELATED"/>
    <property type="match status" value="1"/>
</dbReference>
<keyword evidence="2" id="KW-1134">Transmembrane beta strand</keyword>
<comment type="similarity">
    <text evidence="2 3">Belongs to the TonB-dependent receptor family.</text>
</comment>
<keyword evidence="3" id="KW-0798">TonB box</keyword>
<proteinExistence type="inferred from homology"/>
<dbReference type="GO" id="GO:0044718">
    <property type="term" value="P:siderophore transmembrane transport"/>
    <property type="evidence" value="ECO:0007669"/>
    <property type="project" value="TreeGrafter"/>
</dbReference>
<reference evidence="7" key="1">
    <citation type="submission" date="2020-11" db="EMBL/GenBank/DDBJ databases">
        <title>Azospira inquinata sp. nov.</title>
        <authorList>
            <person name="Moe W.M."/>
            <person name="Mikes M.C."/>
        </authorList>
    </citation>
    <scope>NUCLEOTIDE SEQUENCE</scope>
    <source>
        <strain evidence="7">Azo-3</strain>
    </source>
</reference>
<keyword evidence="2 3" id="KW-0472">Membrane</keyword>
<dbReference type="Pfam" id="PF07715">
    <property type="entry name" value="Plug"/>
    <property type="match status" value="1"/>
</dbReference>